<reference evidence="2 3" key="1">
    <citation type="journal article" date="2023" name="Genes (Basel)">
        <title>Chromosome-Level Genome Assembly and Circadian Gene Repertoire of the Patagonia Blennie Eleginops maclovinus-The Closest Ancestral Proxy of Antarctic Cryonotothenioids.</title>
        <authorList>
            <person name="Cheng C.C."/>
            <person name="Rivera-Colon A.G."/>
            <person name="Minhas B.F."/>
            <person name="Wilson L."/>
            <person name="Rayamajhi N."/>
            <person name="Vargas-Chacoff L."/>
            <person name="Catchen J.M."/>
        </authorList>
    </citation>
    <scope>NUCLEOTIDE SEQUENCE [LARGE SCALE GENOMIC DNA]</scope>
    <source>
        <strain evidence="2">JMC-PN-2008</strain>
    </source>
</reference>
<proteinExistence type="predicted"/>
<name>A0AAN7X709_ELEMC</name>
<sequence length="101" mass="10635">MVLSTAPIFSMGTLMFAPCGAPAQTALQPALPCPALDLGSSQTPLCSRRSRNASSQSVSASARAAEPPELVKNSYQTHSQRLVRGKQLTSNSITLESFPSE</sequence>
<gene>
    <name evidence="2" type="ORF">PBY51_007745</name>
</gene>
<dbReference type="AlphaFoldDB" id="A0AAN7X709"/>
<evidence type="ECO:0000256" key="1">
    <source>
        <dbReference type="SAM" id="MobiDB-lite"/>
    </source>
</evidence>
<evidence type="ECO:0000313" key="2">
    <source>
        <dbReference type="EMBL" id="KAK5856127.1"/>
    </source>
</evidence>
<feature type="compositionally biased region" description="Low complexity" evidence="1">
    <location>
        <begin position="52"/>
        <end position="65"/>
    </location>
</feature>
<evidence type="ECO:0000313" key="3">
    <source>
        <dbReference type="Proteomes" id="UP001346869"/>
    </source>
</evidence>
<feature type="region of interest" description="Disordered" evidence="1">
    <location>
        <begin position="41"/>
        <end position="83"/>
    </location>
</feature>
<keyword evidence="3" id="KW-1185">Reference proteome</keyword>
<dbReference type="EMBL" id="JAUZQC010000017">
    <property type="protein sequence ID" value="KAK5856127.1"/>
    <property type="molecule type" value="Genomic_DNA"/>
</dbReference>
<dbReference type="Proteomes" id="UP001346869">
    <property type="component" value="Unassembled WGS sequence"/>
</dbReference>
<accession>A0AAN7X709</accession>
<organism evidence="2 3">
    <name type="scientific">Eleginops maclovinus</name>
    <name type="common">Patagonian blennie</name>
    <name type="synonym">Eleginus maclovinus</name>
    <dbReference type="NCBI Taxonomy" id="56733"/>
    <lineage>
        <taxon>Eukaryota</taxon>
        <taxon>Metazoa</taxon>
        <taxon>Chordata</taxon>
        <taxon>Craniata</taxon>
        <taxon>Vertebrata</taxon>
        <taxon>Euteleostomi</taxon>
        <taxon>Actinopterygii</taxon>
        <taxon>Neopterygii</taxon>
        <taxon>Teleostei</taxon>
        <taxon>Neoteleostei</taxon>
        <taxon>Acanthomorphata</taxon>
        <taxon>Eupercaria</taxon>
        <taxon>Perciformes</taxon>
        <taxon>Notothenioidei</taxon>
        <taxon>Eleginopidae</taxon>
        <taxon>Eleginops</taxon>
    </lineage>
</organism>
<protein>
    <submittedName>
        <fullName evidence="2">Uncharacterized protein</fullName>
    </submittedName>
</protein>
<comment type="caution">
    <text evidence="2">The sequence shown here is derived from an EMBL/GenBank/DDBJ whole genome shotgun (WGS) entry which is preliminary data.</text>
</comment>
<reference evidence="2 3" key="2">
    <citation type="journal article" date="2023" name="Mol. Biol. Evol.">
        <title>Genomics of Secondarily Temperate Adaptation in the Only Non-Antarctic Icefish.</title>
        <authorList>
            <person name="Rivera-Colon A.G."/>
            <person name="Rayamajhi N."/>
            <person name="Minhas B.F."/>
            <person name="Madrigal G."/>
            <person name="Bilyk K.T."/>
            <person name="Yoon V."/>
            <person name="Hune M."/>
            <person name="Gregory S."/>
            <person name="Cheng C.H.C."/>
            <person name="Catchen J.M."/>
        </authorList>
    </citation>
    <scope>NUCLEOTIDE SEQUENCE [LARGE SCALE GENOMIC DNA]</scope>
    <source>
        <strain evidence="2">JMC-PN-2008</strain>
    </source>
</reference>